<gene>
    <name evidence="3" type="ORF">EmuJ_000295100</name>
</gene>
<proteinExistence type="predicted"/>
<feature type="chain" id="PRO_5006535447" evidence="1">
    <location>
        <begin position="17"/>
        <end position="317"/>
    </location>
</feature>
<feature type="signal peptide" evidence="1">
    <location>
        <begin position="1"/>
        <end position="16"/>
    </location>
</feature>
<evidence type="ECO:0000256" key="1">
    <source>
        <dbReference type="SAM" id="SignalP"/>
    </source>
</evidence>
<reference evidence="3" key="2">
    <citation type="submission" date="2015-11" db="EMBL/GenBank/DDBJ databases">
        <authorList>
            <person name="Zhang Y."/>
            <person name="Guo Z."/>
        </authorList>
    </citation>
    <scope>NUCLEOTIDE SEQUENCE</scope>
</reference>
<reference evidence="3" key="1">
    <citation type="journal article" date="2013" name="Nature">
        <title>The genomes of four tapeworm species reveal adaptations to parasitism.</title>
        <authorList>
            <person name="Tsai I.J."/>
            <person name="Zarowiecki M."/>
            <person name="Holroyd N."/>
            <person name="Garciarrubio A."/>
            <person name="Sanchez-Flores A."/>
            <person name="Brooks K.L."/>
            <person name="Tracey A."/>
            <person name="Bobes R.J."/>
            <person name="Fragoso G."/>
            <person name="Sciutto E."/>
            <person name="Aslett M."/>
            <person name="Beasley H."/>
            <person name="Bennett H.M."/>
            <person name="Cai J."/>
            <person name="Camicia F."/>
            <person name="Clark R."/>
            <person name="Cucher M."/>
            <person name="De Silva N."/>
            <person name="Day T.A."/>
            <person name="Deplazes P."/>
            <person name="Estrada K."/>
            <person name="Fernandez C."/>
            <person name="Holland P.W."/>
            <person name="Hou J."/>
            <person name="Hu S."/>
            <person name="Huckvale T."/>
            <person name="Hung S.S."/>
            <person name="Kamenetzky L."/>
            <person name="Keane J.A."/>
            <person name="Kiss F."/>
            <person name="Koziol U."/>
            <person name="Lambert O."/>
            <person name="Liu K."/>
            <person name="Luo X."/>
            <person name="Luo Y."/>
            <person name="Macchiaroli N."/>
            <person name="Nichol S."/>
            <person name="Paps J."/>
            <person name="Parkinson J."/>
            <person name="Pouchkina-Stantcheva N."/>
            <person name="Riddiford N."/>
            <person name="Rosenzvit M."/>
            <person name="Salinas G."/>
            <person name="Wasmuth J.D."/>
            <person name="Zamanian M."/>
            <person name="Zheng Y."/>
            <person name="Cai X."/>
            <person name="Soberon X."/>
            <person name="Olson P.D."/>
            <person name="Laclette J.P."/>
            <person name="Brehm K."/>
            <person name="Berriman M."/>
            <person name="Garciarrubio A."/>
            <person name="Bobes R.J."/>
            <person name="Fragoso G."/>
            <person name="Sanchez-Flores A."/>
            <person name="Estrada K."/>
            <person name="Cevallos M.A."/>
            <person name="Morett E."/>
            <person name="Gonzalez V."/>
            <person name="Portillo T."/>
            <person name="Ochoa-Leyva A."/>
            <person name="Jose M.V."/>
            <person name="Sciutto E."/>
            <person name="Landa A."/>
            <person name="Jimenez L."/>
            <person name="Valdes V."/>
            <person name="Carrero J.C."/>
            <person name="Larralde C."/>
            <person name="Morales-Montor J."/>
            <person name="Limon-Lason J."/>
            <person name="Soberon X."/>
            <person name="Laclette J.P."/>
        </authorList>
    </citation>
    <scope>NUCLEOTIDE SEQUENCE [LARGE SCALE GENOMIC DNA]</scope>
</reference>
<name>A0A068Y054_ECHMU</name>
<dbReference type="InterPro" id="IPR043785">
    <property type="entry name" value="DUF5727"/>
</dbReference>
<dbReference type="EMBL" id="LN902850">
    <property type="protein sequence ID" value="CDS35485.2"/>
    <property type="molecule type" value="Genomic_DNA"/>
</dbReference>
<dbReference type="Proteomes" id="UP000017246">
    <property type="component" value="Unassembled WGS sequence"/>
</dbReference>
<dbReference type="AlphaFoldDB" id="A0A068Y054"/>
<organism evidence="3 4">
    <name type="scientific">Echinococcus multilocularis</name>
    <name type="common">Fox tapeworm</name>
    <dbReference type="NCBI Taxonomy" id="6211"/>
    <lineage>
        <taxon>Eukaryota</taxon>
        <taxon>Metazoa</taxon>
        <taxon>Spiralia</taxon>
        <taxon>Lophotrochozoa</taxon>
        <taxon>Platyhelminthes</taxon>
        <taxon>Cestoda</taxon>
        <taxon>Eucestoda</taxon>
        <taxon>Cyclophyllidea</taxon>
        <taxon>Taeniidae</taxon>
        <taxon>Echinococcus</taxon>
    </lineage>
</organism>
<dbReference type="Pfam" id="PF18997">
    <property type="entry name" value="DUF5727"/>
    <property type="match status" value="1"/>
</dbReference>
<accession>A0A068Y054</accession>
<feature type="domain" description="DUF5727" evidence="2">
    <location>
        <begin position="58"/>
        <end position="245"/>
    </location>
</feature>
<evidence type="ECO:0000313" key="3">
    <source>
        <dbReference type="EMBL" id="CDS35485.2"/>
    </source>
</evidence>
<keyword evidence="1" id="KW-0732">Signal</keyword>
<evidence type="ECO:0000259" key="2">
    <source>
        <dbReference type="Pfam" id="PF18997"/>
    </source>
</evidence>
<dbReference type="OrthoDB" id="10353591at2759"/>
<evidence type="ECO:0000313" key="4">
    <source>
        <dbReference type="Proteomes" id="UP000017246"/>
    </source>
</evidence>
<protein>
    <submittedName>
        <fullName evidence="3">Diagnostic antigen gp50</fullName>
    </submittedName>
</protein>
<keyword evidence="4" id="KW-1185">Reference proteome</keyword>
<sequence>MLKIIAFVLCVAYCSGERSPELWGSRVVGTPSGPSNTMSFLFRDRWTVRVSNKESVGELTIEDGQCMVNGTIWGSPCTEGNDRANITVKDVSLQNRLDIFTGLEFGAPVSTTVFAPYCEFPKPDKDEVDVQTSFPLSRFVKGQRSFELAFAIGGADSNGTTVFALYGRGICEWRGYKLVENITDLCTDMEVNGTSDLRVFRITLPAISNVPNATFVWGHENSFLTVTVDFTQNGTSPEVAECSSNSSCHWEYLRKPTVAQMFELFCAYCVLEYWEAQRTTSSGPALVHTVAAVLESMLVVTLLTMQGTWWTGEVHHL</sequence>